<gene>
    <name evidence="1" type="ORF">SAMN05216218_1285</name>
</gene>
<dbReference type="AlphaFoldDB" id="A0A1G7TPS7"/>
<name>A0A1G7TPS7_9EURY</name>
<dbReference type="Proteomes" id="UP000199076">
    <property type="component" value="Unassembled WGS sequence"/>
</dbReference>
<keyword evidence="2" id="KW-1185">Reference proteome</keyword>
<protein>
    <submittedName>
        <fullName evidence="1">Uncharacterized protein</fullName>
    </submittedName>
</protein>
<dbReference type="EMBL" id="FNBK01000028">
    <property type="protein sequence ID" value="SDG37357.1"/>
    <property type="molecule type" value="Genomic_DNA"/>
</dbReference>
<sequence length="85" mass="9512">MESHPATVLHVRSISTDLLEIDICESSCILEDFDSNLGVDLELVLPCRTTNRARGHFFTIGDTLHVKFTKMVFEPSLTEFVGIDS</sequence>
<proteinExistence type="predicted"/>
<accession>A0A1G7TPS7</accession>
<reference evidence="2" key="1">
    <citation type="submission" date="2016-10" db="EMBL/GenBank/DDBJ databases">
        <authorList>
            <person name="Varghese N."/>
            <person name="Submissions S."/>
        </authorList>
    </citation>
    <scope>NUCLEOTIDE SEQUENCE [LARGE SCALE GENOMIC DNA]</scope>
    <source>
        <strain evidence="2">IBRC-M 10760</strain>
    </source>
</reference>
<organism evidence="1 2">
    <name type="scientific">Halorientalis regularis</name>
    <dbReference type="NCBI Taxonomy" id="660518"/>
    <lineage>
        <taxon>Archaea</taxon>
        <taxon>Methanobacteriati</taxon>
        <taxon>Methanobacteriota</taxon>
        <taxon>Stenosarchaea group</taxon>
        <taxon>Halobacteria</taxon>
        <taxon>Halobacteriales</taxon>
        <taxon>Haloarculaceae</taxon>
        <taxon>Halorientalis</taxon>
    </lineage>
</organism>
<evidence type="ECO:0000313" key="2">
    <source>
        <dbReference type="Proteomes" id="UP000199076"/>
    </source>
</evidence>
<evidence type="ECO:0000313" key="1">
    <source>
        <dbReference type="EMBL" id="SDG37357.1"/>
    </source>
</evidence>